<dbReference type="Gene3D" id="1.10.287.610">
    <property type="entry name" value="Helix hairpin bin"/>
    <property type="match status" value="1"/>
</dbReference>
<sequence>MNNLTLTELLEAGVHFGHQSQRWNPKAFPYIFSERNGIHIIDLVQTTQLLKYAYKYLYQESKNGGEFLFVGTKTQAAKIVAQEAERCSANYVNQRWLGGLLTNWETLQKRVSRLNSLEQMQEAGEFSNLPKKEAALLVKELQLLRKNLNGIKKMRGLPSAIIVVDQIREKSAVIEARKLGIPVVSLLDTNCDPDLIDVLIPANDDAVSSIQLILSNLSDAIRLGKLELEEKGI</sequence>
<dbReference type="PROSITE" id="PS00962">
    <property type="entry name" value="RIBOSOMAL_S2_1"/>
    <property type="match status" value="1"/>
</dbReference>
<dbReference type="GeneID" id="55752485"/>
<evidence type="ECO:0000256" key="1">
    <source>
        <dbReference type="ARBA" id="ARBA00006242"/>
    </source>
</evidence>
<dbReference type="RefSeq" id="YP_009863806.1">
    <property type="nucleotide sequence ID" value="NC_049013.1"/>
</dbReference>
<dbReference type="GO" id="GO:0015935">
    <property type="term" value="C:small ribosomal subunit"/>
    <property type="evidence" value="ECO:0007669"/>
    <property type="project" value="InterPro"/>
</dbReference>
<dbReference type="InterPro" id="IPR023591">
    <property type="entry name" value="Ribosomal_uS2_flav_dom_sf"/>
</dbReference>
<geneLocation type="plastid" evidence="6"/>
<evidence type="ECO:0000256" key="2">
    <source>
        <dbReference type="ARBA" id="ARBA00022980"/>
    </source>
</evidence>
<gene>
    <name evidence="6" type="primary">rps2</name>
</gene>
<dbReference type="GO" id="GO:0006412">
    <property type="term" value="P:translation"/>
    <property type="evidence" value="ECO:0007669"/>
    <property type="project" value="InterPro"/>
</dbReference>
<dbReference type="GO" id="GO:0003735">
    <property type="term" value="F:structural constituent of ribosome"/>
    <property type="evidence" value="ECO:0007669"/>
    <property type="project" value="InterPro"/>
</dbReference>
<dbReference type="SUPFAM" id="SSF52313">
    <property type="entry name" value="Ribosomal protein S2"/>
    <property type="match status" value="1"/>
</dbReference>
<dbReference type="PRINTS" id="PR00395">
    <property type="entry name" value="RIBOSOMALS2"/>
</dbReference>
<dbReference type="AlphaFoldDB" id="A0A7D3QBT0"/>
<reference evidence="6" key="1">
    <citation type="submission" date="2020-04" db="EMBL/GenBank/DDBJ databases">
        <authorList>
            <person name="Hulatt C.J."/>
            <person name="Posewitz M.C."/>
        </authorList>
    </citation>
    <scope>NUCLEOTIDE SEQUENCE</scope>
    <source>
        <strain evidence="6">NIVA-4/92</strain>
    </source>
</reference>
<dbReference type="Pfam" id="PF00318">
    <property type="entry name" value="Ribosomal_S2"/>
    <property type="match status" value="1"/>
</dbReference>
<comment type="similarity">
    <text evidence="1 5">Belongs to the universal ribosomal protein uS2 family.</text>
</comment>
<evidence type="ECO:0000256" key="5">
    <source>
        <dbReference type="RuleBase" id="RU003631"/>
    </source>
</evidence>
<dbReference type="PROSITE" id="PS00963">
    <property type="entry name" value="RIBOSOMAL_S2_2"/>
    <property type="match status" value="1"/>
</dbReference>
<dbReference type="InterPro" id="IPR018130">
    <property type="entry name" value="Ribosomal_uS2_CS"/>
</dbReference>
<dbReference type="PANTHER" id="PTHR12534">
    <property type="entry name" value="30S RIBOSOMAL PROTEIN S2 PROKARYOTIC AND ORGANELLAR"/>
    <property type="match status" value="1"/>
</dbReference>
<protein>
    <recommendedName>
        <fullName evidence="4">Small ribosomal subunit protein uS2c</fullName>
    </recommendedName>
</protein>
<evidence type="ECO:0000256" key="3">
    <source>
        <dbReference type="ARBA" id="ARBA00023274"/>
    </source>
</evidence>
<name>A0A7D3QBT0_9EUKA</name>
<keyword evidence="2 5" id="KW-0689">Ribosomal protein</keyword>
<dbReference type="Gene3D" id="3.40.50.10490">
    <property type="entry name" value="Glucose-6-phosphate isomerase like protein, domain 1"/>
    <property type="match status" value="1"/>
</dbReference>
<dbReference type="HAMAP" id="MF_00291_B">
    <property type="entry name" value="Ribosomal_uS2_B"/>
    <property type="match status" value="1"/>
</dbReference>
<proteinExistence type="inferred from homology"/>
<organism evidence="6">
    <name type="scientific">Pavlova sp. NIVA-4/92</name>
    <dbReference type="NCBI Taxonomy" id="2686093"/>
    <lineage>
        <taxon>Eukaryota</taxon>
        <taxon>Haptista</taxon>
        <taxon>Haptophyta</taxon>
        <taxon>Pavlovophyceae</taxon>
        <taxon>Pavlovales</taxon>
        <taxon>Pavlovaceae</taxon>
        <taxon>Pavlova</taxon>
    </lineage>
</organism>
<evidence type="ECO:0000256" key="4">
    <source>
        <dbReference type="ARBA" id="ARBA00035155"/>
    </source>
</evidence>
<accession>A0A7D3QBT0</accession>
<dbReference type="InterPro" id="IPR005706">
    <property type="entry name" value="Ribosomal_uS2_bac/mit/plastid"/>
</dbReference>
<keyword evidence="6" id="KW-0934">Plastid</keyword>
<evidence type="ECO:0000313" key="6">
    <source>
        <dbReference type="EMBL" id="QKE31137.1"/>
    </source>
</evidence>
<dbReference type="FunFam" id="1.10.287.610:FF:000001">
    <property type="entry name" value="30S ribosomal protein S2"/>
    <property type="match status" value="1"/>
</dbReference>
<dbReference type="CDD" id="cd01425">
    <property type="entry name" value="RPS2"/>
    <property type="match status" value="1"/>
</dbReference>
<dbReference type="InterPro" id="IPR001865">
    <property type="entry name" value="Ribosomal_uS2"/>
</dbReference>
<keyword evidence="3 5" id="KW-0687">Ribonucleoprotein</keyword>
<dbReference type="EMBL" id="MT364382">
    <property type="protein sequence ID" value="QKE31137.1"/>
    <property type="molecule type" value="Genomic_DNA"/>
</dbReference>
<dbReference type="NCBIfam" id="TIGR01011">
    <property type="entry name" value="rpsB_bact"/>
    <property type="match status" value="1"/>
</dbReference>
<dbReference type="PANTHER" id="PTHR12534:SF0">
    <property type="entry name" value="SMALL RIBOSOMAL SUBUNIT PROTEIN US2M"/>
    <property type="match status" value="1"/>
</dbReference>